<organism evidence="1 2">
    <name type="scientific">Limnobacter profundi</name>
    <dbReference type="NCBI Taxonomy" id="2732163"/>
    <lineage>
        <taxon>Bacteria</taxon>
        <taxon>Pseudomonadati</taxon>
        <taxon>Pseudomonadota</taxon>
        <taxon>Betaproteobacteria</taxon>
        <taxon>Burkholderiales</taxon>
        <taxon>Burkholderiaceae</taxon>
        <taxon>Limnobacter</taxon>
    </lineage>
</organism>
<protein>
    <recommendedName>
        <fullName evidence="3">Lipoprotein</fullName>
    </recommendedName>
</protein>
<evidence type="ECO:0008006" key="3">
    <source>
        <dbReference type="Google" id="ProtNLM"/>
    </source>
</evidence>
<evidence type="ECO:0000313" key="1">
    <source>
        <dbReference type="EMBL" id="QJR30517.1"/>
    </source>
</evidence>
<gene>
    <name evidence="1" type="ORF">HKT17_12820</name>
</gene>
<dbReference type="EMBL" id="CP053084">
    <property type="protein sequence ID" value="QJR30517.1"/>
    <property type="molecule type" value="Genomic_DNA"/>
</dbReference>
<dbReference type="Proteomes" id="UP000501130">
    <property type="component" value="Chromosome"/>
</dbReference>
<proteinExistence type="predicted"/>
<reference evidence="1 2" key="1">
    <citation type="submission" date="2020-05" db="EMBL/GenBank/DDBJ databases">
        <title>Compete genome of Limnobacter sp. SAORIC-580.</title>
        <authorList>
            <person name="Song J."/>
            <person name="Cho J.-C."/>
        </authorList>
    </citation>
    <scope>NUCLEOTIDE SEQUENCE [LARGE SCALE GENOMIC DNA]</scope>
    <source>
        <strain evidence="1 2">SAORIC-580</strain>
    </source>
</reference>
<dbReference type="RefSeq" id="WP_171100562.1">
    <property type="nucleotide sequence ID" value="NZ_CP053084.1"/>
</dbReference>
<keyword evidence="2" id="KW-1185">Reference proteome</keyword>
<accession>A0ABX6NAT4</accession>
<evidence type="ECO:0000313" key="2">
    <source>
        <dbReference type="Proteomes" id="UP000501130"/>
    </source>
</evidence>
<name>A0ABX6NAT4_9BURK</name>
<sequence length="202" mass="22622">MVALVGCSSAESPQNDYFWLDPNVQEKVQNSSEELLIPRPLLELTNGSTVSNCEQYFRHEGGVAESAANYAARSHYLICDALKLAETWPPKSGGKLLDQDLSLCSSLNLASFKHSLRPRIETENATLTQLFGAEAVDGVNTCAVQGEERNFVLNAVLLVKEPEKPKKMWVWVIDEILDATYRSYEAVWFVFDESKSMWIATQ</sequence>